<dbReference type="InterPro" id="IPR016181">
    <property type="entry name" value="Acyl_CoA_acyltransferase"/>
</dbReference>
<reference evidence="7 8" key="1">
    <citation type="submission" date="2022-01" db="EMBL/GenBank/DDBJ databases">
        <title>Octadecabacter sp. nov., isolated from a marine alga.</title>
        <authorList>
            <person name="Jin M.S."/>
            <person name="Kim H.M."/>
            <person name="Han D.M."/>
            <person name="Jung J.J."/>
            <person name="Jeon C.O."/>
        </authorList>
    </citation>
    <scope>NUCLEOTIDE SEQUENCE [LARGE SCALE GENOMIC DNA]</scope>
    <source>
        <strain evidence="7 8">G9-8</strain>
    </source>
</reference>
<name>A0ABS9CQU7_9RHOB</name>
<comment type="similarity">
    <text evidence="5 6">Belongs to the autoinducer synthase family.</text>
</comment>
<keyword evidence="7" id="KW-0012">Acyltransferase</keyword>
<protein>
    <recommendedName>
        <fullName evidence="6">Acyl-homoserine-lactone synthase</fullName>
        <ecNumber evidence="6">2.3.1.184</ecNumber>
    </recommendedName>
    <alternativeName>
        <fullName evidence="6">Autoinducer synthesis protein</fullName>
    </alternativeName>
</protein>
<keyword evidence="4 5" id="KW-0071">Autoinducer synthesis</keyword>
<evidence type="ECO:0000256" key="5">
    <source>
        <dbReference type="PROSITE-ProRule" id="PRU00533"/>
    </source>
</evidence>
<proteinExistence type="inferred from homology"/>
<keyword evidence="2 6" id="KW-0808">Transferase</keyword>
<evidence type="ECO:0000256" key="3">
    <source>
        <dbReference type="ARBA" id="ARBA00022691"/>
    </source>
</evidence>
<sequence length="212" mass="24304">MIRYISGTDLWLFPDLAHSMFRDRARQFFERPNWEIDVDRGGCERDQYDLLNPIYVVVDDDAGHHVGSMRLLPTTGSTAINDYFSRTLECGPIHDPMTWECTRFCLSPSAELQTVGKVFASAGRLMQEFNITSLIAIFDQLMLRRYRLSGVAPELLGDGDFSGGRVLSGRWQFNKMKLDVLMRHAGLDFLECELALANSPFYLENRLFSEYP</sequence>
<dbReference type="PROSITE" id="PS51187">
    <property type="entry name" value="AUTOINDUCER_SYNTH_2"/>
    <property type="match status" value="1"/>
</dbReference>
<evidence type="ECO:0000256" key="2">
    <source>
        <dbReference type="ARBA" id="ARBA00022679"/>
    </source>
</evidence>
<organism evidence="7 8">
    <name type="scientific">Octadecabacter dasysiphoniae</name>
    <dbReference type="NCBI Taxonomy" id="2909341"/>
    <lineage>
        <taxon>Bacteria</taxon>
        <taxon>Pseudomonadati</taxon>
        <taxon>Pseudomonadota</taxon>
        <taxon>Alphaproteobacteria</taxon>
        <taxon>Rhodobacterales</taxon>
        <taxon>Roseobacteraceae</taxon>
        <taxon>Octadecabacter</taxon>
    </lineage>
</organism>
<dbReference type="PRINTS" id="PR01549">
    <property type="entry name" value="AUTOINDCRSYN"/>
</dbReference>
<dbReference type="GO" id="GO:0016746">
    <property type="term" value="F:acyltransferase activity"/>
    <property type="evidence" value="ECO:0007669"/>
    <property type="project" value="UniProtKB-KW"/>
</dbReference>
<accession>A0ABS9CQU7</accession>
<evidence type="ECO:0000256" key="1">
    <source>
        <dbReference type="ARBA" id="ARBA00022654"/>
    </source>
</evidence>
<dbReference type="Proteomes" id="UP001200557">
    <property type="component" value="Unassembled WGS sequence"/>
</dbReference>
<evidence type="ECO:0000256" key="4">
    <source>
        <dbReference type="ARBA" id="ARBA00022929"/>
    </source>
</evidence>
<gene>
    <name evidence="7" type="ORF">L0664_00055</name>
</gene>
<dbReference type="Gene3D" id="3.40.630.30">
    <property type="match status" value="1"/>
</dbReference>
<dbReference type="PANTHER" id="PTHR39322:SF1">
    <property type="entry name" value="ISOVALERYL-HOMOSERINE LACTONE SYNTHASE"/>
    <property type="match status" value="1"/>
</dbReference>
<evidence type="ECO:0000313" key="8">
    <source>
        <dbReference type="Proteomes" id="UP001200557"/>
    </source>
</evidence>
<keyword evidence="1 5" id="KW-0673">Quorum sensing</keyword>
<dbReference type="EC" id="2.3.1.184" evidence="6"/>
<keyword evidence="3 6" id="KW-0949">S-adenosyl-L-methionine</keyword>
<dbReference type="Pfam" id="PF00765">
    <property type="entry name" value="Autoind_synth"/>
    <property type="match status" value="1"/>
</dbReference>
<dbReference type="InterPro" id="IPR001690">
    <property type="entry name" value="Autoind_synthase"/>
</dbReference>
<dbReference type="RefSeq" id="WP_235223580.1">
    <property type="nucleotide sequence ID" value="NZ_JAKGAQ010000001.1"/>
</dbReference>
<comment type="catalytic activity">
    <reaction evidence="6">
        <text>a fatty acyl-[ACP] + S-adenosyl-L-methionine = an N-acyl-L-homoserine lactone + S-methyl-5'-thioadenosine + holo-[ACP] + H(+)</text>
        <dbReference type="Rhea" id="RHEA:10096"/>
        <dbReference type="Rhea" id="RHEA-COMP:9685"/>
        <dbReference type="Rhea" id="RHEA-COMP:14125"/>
        <dbReference type="ChEBI" id="CHEBI:15378"/>
        <dbReference type="ChEBI" id="CHEBI:17509"/>
        <dbReference type="ChEBI" id="CHEBI:55474"/>
        <dbReference type="ChEBI" id="CHEBI:59789"/>
        <dbReference type="ChEBI" id="CHEBI:64479"/>
        <dbReference type="ChEBI" id="CHEBI:138651"/>
        <dbReference type="EC" id="2.3.1.184"/>
    </reaction>
</comment>
<evidence type="ECO:0000313" key="7">
    <source>
        <dbReference type="EMBL" id="MCF2869447.1"/>
    </source>
</evidence>
<dbReference type="PANTHER" id="PTHR39322">
    <property type="entry name" value="ACYL-HOMOSERINE-LACTONE SYNTHASE"/>
    <property type="match status" value="1"/>
</dbReference>
<comment type="caution">
    <text evidence="7">The sequence shown here is derived from an EMBL/GenBank/DDBJ whole genome shotgun (WGS) entry which is preliminary data.</text>
</comment>
<dbReference type="EMBL" id="JAKGAQ010000001">
    <property type="protein sequence ID" value="MCF2869447.1"/>
    <property type="molecule type" value="Genomic_DNA"/>
</dbReference>
<dbReference type="SUPFAM" id="SSF55729">
    <property type="entry name" value="Acyl-CoA N-acyltransferases (Nat)"/>
    <property type="match status" value="1"/>
</dbReference>
<keyword evidence="8" id="KW-1185">Reference proteome</keyword>
<evidence type="ECO:0000256" key="6">
    <source>
        <dbReference type="RuleBase" id="RU361135"/>
    </source>
</evidence>